<accession>A0AAX6EJV4</accession>
<dbReference type="EMBL" id="JANAVB010035841">
    <property type="protein sequence ID" value="KAJ6804330.1"/>
    <property type="molecule type" value="Genomic_DNA"/>
</dbReference>
<dbReference type="Proteomes" id="UP001140949">
    <property type="component" value="Unassembled WGS sequence"/>
</dbReference>
<comment type="caution">
    <text evidence="1">The sequence shown here is derived from an EMBL/GenBank/DDBJ whole genome shotgun (WGS) entry which is preliminary data.</text>
</comment>
<reference evidence="1" key="1">
    <citation type="journal article" date="2023" name="GigaByte">
        <title>Genome assembly of the bearded iris, Iris pallida Lam.</title>
        <authorList>
            <person name="Bruccoleri R.E."/>
            <person name="Oakeley E.J."/>
            <person name="Faust A.M.E."/>
            <person name="Altorfer M."/>
            <person name="Dessus-Babus S."/>
            <person name="Burckhardt D."/>
            <person name="Oertli M."/>
            <person name="Naumann U."/>
            <person name="Petersen F."/>
            <person name="Wong J."/>
        </authorList>
    </citation>
    <scope>NUCLEOTIDE SEQUENCE</scope>
    <source>
        <strain evidence="1">GSM-AAB239-AS_SAM_17_03QT</strain>
    </source>
</reference>
<gene>
    <name evidence="1" type="ORF">M6B38_185715</name>
</gene>
<proteinExistence type="predicted"/>
<reference evidence="1" key="2">
    <citation type="submission" date="2023-04" db="EMBL/GenBank/DDBJ databases">
        <authorList>
            <person name="Bruccoleri R.E."/>
            <person name="Oakeley E.J."/>
            <person name="Faust A.-M."/>
            <person name="Dessus-Babus S."/>
            <person name="Altorfer M."/>
            <person name="Burckhardt D."/>
            <person name="Oertli M."/>
            <person name="Naumann U."/>
            <person name="Petersen F."/>
            <person name="Wong J."/>
        </authorList>
    </citation>
    <scope>NUCLEOTIDE SEQUENCE</scope>
    <source>
        <strain evidence="1">GSM-AAB239-AS_SAM_17_03QT</strain>
        <tissue evidence="1">Leaf</tissue>
    </source>
</reference>
<keyword evidence="1" id="KW-0645">Protease</keyword>
<organism evidence="1 2">
    <name type="scientific">Iris pallida</name>
    <name type="common">Sweet iris</name>
    <dbReference type="NCBI Taxonomy" id="29817"/>
    <lineage>
        <taxon>Eukaryota</taxon>
        <taxon>Viridiplantae</taxon>
        <taxon>Streptophyta</taxon>
        <taxon>Embryophyta</taxon>
        <taxon>Tracheophyta</taxon>
        <taxon>Spermatophyta</taxon>
        <taxon>Magnoliopsida</taxon>
        <taxon>Liliopsida</taxon>
        <taxon>Asparagales</taxon>
        <taxon>Iridaceae</taxon>
        <taxon>Iridoideae</taxon>
        <taxon>Irideae</taxon>
        <taxon>Iris</taxon>
    </lineage>
</organism>
<name>A0AAX6EJV4_IRIPA</name>
<dbReference type="GO" id="GO:0006508">
    <property type="term" value="P:proteolysis"/>
    <property type="evidence" value="ECO:0007669"/>
    <property type="project" value="UniProtKB-KW"/>
</dbReference>
<keyword evidence="2" id="KW-1185">Reference proteome</keyword>
<keyword evidence="1" id="KW-0378">Hydrolase</keyword>
<dbReference type="GO" id="GO:0008233">
    <property type="term" value="F:peptidase activity"/>
    <property type="evidence" value="ECO:0007669"/>
    <property type="project" value="UniProtKB-KW"/>
</dbReference>
<sequence>MFFEKWRKTPFFRKTEICYKKEIGIE</sequence>
<dbReference type="AlphaFoldDB" id="A0AAX6EJV4"/>
<protein>
    <submittedName>
        <fullName evidence="1">ATP-dependent Clp protease proteolytic subunit (Plastid)</fullName>
    </submittedName>
</protein>
<evidence type="ECO:0000313" key="1">
    <source>
        <dbReference type="EMBL" id="KAJ6804330.1"/>
    </source>
</evidence>
<evidence type="ECO:0000313" key="2">
    <source>
        <dbReference type="Proteomes" id="UP001140949"/>
    </source>
</evidence>